<dbReference type="GO" id="GO:0005634">
    <property type="term" value="C:nucleus"/>
    <property type="evidence" value="ECO:0007669"/>
    <property type="project" value="UniProtKB-SubCell"/>
</dbReference>
<organism evidence="8 9">
    <name type="scientific">Planoprotostelium fungivorum</name>
    <dbReference type="NCBI Taxonomy" id="1890364"/>
    <lineage>
        <taxon>Eukaryota</taxon>
        <taxon>Amoebozoa</taxon>
        <taxon>Evosea</taxon>
        <taxon>Variosea</taxon>
        <taxon>Cavosteliida</taxon>
        <taxon>Cavosteliaceae</taxon>
        <taxon>Planoprotostelium</taxon>
    </lineage>
</organism>
<accession>A0A2P6MQI8</accession>
<dbReference type="InterPro" id="IPR029063">
    <property type="entry name" value="SAM-dependent_MTases_sf"/>
</dbReference>
<evidence type="ECO:0000313" key="9">
    <source>
        <dbReference type="Proteomes" id="UP000241769"/>
    </source>
</evidence>
<keyword evidence="5" id="KW-0539">Nucleus</keyword>
<dbReference type="GO" id="GO:0030488">
    <property type="term" value="P:tRNA methylation"/>
    <property type="evidence" value="ECO:0007669"/>
    <property type="project" value="InterPro"/>
</dbReference>
<keyword evidence="9" id="KW-1185">Reference proteome</keyword>
<dbReference type="Gene3D" id="3.10.330.20">
    <property type="match status" value="1"/>
</dbReference>
<dbReference type="OrthoDB" id="10254665at2759"/>
<dbReference type="FunCoup" id="A0A2P6MQI8">
    <property type="interactions" value="476"/>
</dbReference>
<comment type="caution">
    <text evidence="8">The sequence shown here is derived from an EMBL/GenBank/DDBJ whole genome shotgun (WGS) entry which is preliminary data.</text>
</comment>
<dbReference type="STRING" id="1890364.A0A2P6MQI8"/>
<evidence type="ECO:0000256" key="5">
    <source>
        <dbReference type="ARBA" id="ARBA00023242"/>
    </source>
</evidence>
<proteinExistence type="inferred from homology"/>
<reference evidence="8 9" key="1">
    <citation type="journal article" date="2018" name="Genome Biol. Evol.">
        <title>Multiple Roots of Fruiting Body Formation in Amoebozoa.</title>
        <authorList>
            <person name="Hillmann F."/>
            <person name="Forbes G."/>
            <person name="Novohradska S."/>
            <person name="Ferling I."/>
            <person name="Riege K."/>
            <person name="Groth M."/>
            <person name="Westermann M."/>
            <person name="Marz M."/>
            <person name="Spaller T."/>
            <person name="Winckler T."/>
            <person name="Schaap P."/>
            <person name="Glockner G."/>
        </authorList>
    </citation>
    <scope>NUCLEOTIDE SEQUENCE [LARGE SCALE GENOMIC DNA]</scope>
    <source>
        <strain evidence="8 9">Jena</strain>
    </source>
</reference>
<evidence type="ECO:0000313" key="8">
    <source>
        <dbReference type="EMBL" id="PRP73946.1"/>
    </source>
</evidence>
<dbReference type="AlphaFoldDB" id="A0A2P6MQI8"/>
<dbReference type="InterPro" id="IPR017423">
    <property type="entry name" value="TRM6"/>
</dbReference>
<evidence type="ECO:0000256" key="2">
    <source>
        <dbReference type="ARBA" id="ARBA00008320"/>
    </source>
</evidence>
<dbReference type="EMBL" id="MDYQ01000520">
    <property type="protein sequence ID" value="PRP73946.1"/>
    <property type="molecule type" value="Genomic_DNA"/>
</dbReference>
<dbReference type="PANTHER" id="PTHR12945">
    <property type="entry name" value="TRANSLATION INITIATION FACTOR EIF3-RELATED"/>
    <property type="match status" value="1"/>
</dbReference>
<protein>
    <recommendedName>
        <fullName evidence="3">tRNA (adenine(58)-N(1))-methyltransferase non-catalytic subunit TRM6</fullName>
    </recommendedName>
    <alternativeName>
        <fullName evidence="6">tRNA(m1A58)-methyltransferase subunit TRM6</fullName>
    </alternativeName>
</protein>
<evidence type="ECO:0000256" key="4">
    <source>
        <dbReference type="ARBA" id="ARBA00022694"/>
    </source>
</evidence>
<dbReference type="InParanoid" id="A0A2P6MQI8"/>
<sequence length="486" mass="54932">MLARGLFTKTSLRSKPFGILKSRLSFTAPVSGRAIYGKMQDIEYGNSLEKHKDLNLPRPPPRVIREGDYVLLEGDDHFSKFIQVTTKGHFDFRKKKVKIDALIGQPWGCVFQVDANRKLVRTTESVLRGVKIEASAAEVDRELDDGSVPKDVALDNVAETTKPSVQKLDQDVLRDMKQKGDGGQQIIQALMDNSSTFGEKTEYSKEKYIAKKKKKYQPFVRVLQPEAHSIARSWYRNKPEKICYMREDALAFIMTMSNVQYGSNVGIIETCNGLMLSAVAEKMNGSGNIVDMHPNNSPIVTGLSYLNLSPEELKNIKHISLDYIPEILKRLEGRAPHQPEYNDRVTIKPEEYTTEKAAARAQSIEDVSQLLMDGLDSLIIATRHDPASLLFPVFPLLQLSSPFVVFSPYLQPLAECADRLRSECMAIQVDVVELWTREYQVLPDRTHPEMKMTAQSGYILTGIKVMQDKERRPAKKPRGGRSEEKK</sequence>
<comment type="similarity">
    <text evidence="2">Belongs to the TRM6/GCD10 family.</text>
</comment>
<evidence type="ECO:0000256" key="1">
    <source>
        <dbReference type="ARBA" id="ARBA00004123"/>
    </source>
</evidence>
<dbReference type="PANTHER" id="PTHR12945:SF0">
    <property type="entry name" value="TRNA (ADENINE(58)-N(1))-METHYLTRANSFERASE NON-CATALYTIC SUBUNIT TRM6"/>
    <property type="match status" value="1"/>
</dbReference>
<dbReference type="GO" id="GO:0031515">
    <property type="term" value="C:tRNA (m1A) methyltransferase complex"/>
    <property type="evidence" value="ECO:0007669"/>
    <property type="project" value="InterPro"/>
</dbReference>
<dbReference type="Proteomes" id="UP000241769">
    <property type="component" value="Unassembled WGS sequence"/>
</dbReference>
<evidence type="ECO:0000256" key="6">
    <source>
        <dbReference type="ARBA" id="ARBA00032319"/>
    </source>
</evidence>
<feature type="region of interest" description="Disordered" evidence="7">
    <location>
        <begin position="467"/>
        <end position="486"/>
    </location>
</feature>
<dbReference type="Pfam" id="PF04189">
    <property type="entry name" value="Gcd10p"/>
    <property type="match status" value="1"/>
</dbReference>
<gene>
    <name evidence="8" type="ORF">PROFUN_08139</name>
</gene>
<evidence type="ECO:0000256" key="3">
    <source>
        <dbReference type="ARBA" id="ARBA00021704"/>
    </source>
</evidence>
<evidence type="ECO:0000256" key="7">
    <source>
        <dbReference type="SAM" id="MobiDB-lite"/>
    </source>
</evidence>
<keyword evidence="4" id="KW-0819">tRNA processing</keyword>
<comment type="subcellular location">
    <subcellularLocation>
        <location evidence="1">Nucleus</location>
    </subcellularLocation>
</comment>
<name>A0A2P6MQI8_9EUKA</name>
<dbReference type="Gene3D" id="3.40.50.150">
    <property type="entry name" value="Vaccinia Virus protein VP39"/>
    <property type="match status" value="1"/>
</dbReference>